<feature type="domain" description="Histidine kinase" evidence="9">
    <location>
        <begin position="10"/>
        <end position="225"/>
    </location>
</feature>
<dbReference type="SMART" id="SM00387">
    <property type="entry name" value="HATPase_c"/>
    <property type="match status" value="1"/>
</dbReference>
<sequence>MTALGELVSTTTHEFNNVLMTIMNYAKMGMRYDDKETRDKAFDKINQASNRAVKITNSVLGMARNRSEHFEQTDLKRIIDETMVLLERELQKYRISVEMDLGENVAEVSAIGNQVQQVLLNLLINARQAMPDGGRLLIKLKNDEVSKSVHLSVRDFGTGMTDETMRKIFEPYYSTKEGPDESGKGGTGLGLAACKNIIEAHGGKIRVESAIGKGTNFTIKLPVEQQKSPVCSARGIAGTMSQMNAGVSAVSQS</sequence>
<dbReference type="PANTHER" id="PTHR43065:SF46">
    <property type="entry name" value="C4-DICARBOXYLATE TRANSPORT SENSOR PROTEIN DCTB"/>
    <property type="match status" value="1"/>
</dbReference>
<keyword evidence="3" id="KW-0597">Phosphoprotein</keyword>
<evidence type="ECO:0000256" key="7">
    <source>
        <dbReference type="ARBA" id="ARBA00022840"/>
    </source>
</evidence>
<dbReference type="InterPro" id="IPR036097">
    <property type="entry name" value="HisK_dim/P_sf"/>
</dbReference>
<dbReference type="OrthoDB" id="9784397at2"/>
<evidence type="ECO:0000259" key="9">
    <source>
        <dbReference type="PROSITE" id="PS50109"/>
    </source>
</evidence>
<evidence type="ECO:0000256" key="2">
    <source>
        <dbReference type="ARBA" id="ARBA00012438"/>
    </source>
</evidence>
<protein>
    <recommendedName>
        <fullName evidence="2">histidine kinase</fullName>
        <ecNumber evidence="2">2.7.13.3</ecNumber>
    </recommendedName>
</protein>
<dbReference type="InterPro" id="IPR003594">
    <property type="entry name" value="HATPase_dom"/>
</dbReference>
<dbReference type="PRINTS" id="PR00344">
    <property type="entry name" value="BCTRLSENSOR"/>
</dbReference>
<keyword evidence="5" id="KW-0547">Nucleotide-binding</keyword>
<dbReference type="STRING" id="980251.GCA_001642875_00359"/>
<dbReference type="InterPro" id="IPR003661">
    <property type="entry name" value="HisK_dim/P_dom"/>
</dbReference>
<dbReference type="Proteomes" id="UP000322214">
    <property type="component" value="Chromosome"/>
</dbReference>
<dbReference type="GO" id="GO:0005524">
    <property type="term" value="F:ATP binding"/>
    <property type="evidence" value="ECO:0007669"/>
    <property type="project" value="UniProtKB-KW"/>
</dbReference>
<gene>
    <name evidence="10" type="primary">kinD_1</name>
    <name evidence="10" type="ORF">MFFC18_13860</name>
</gene>
<keyword evidence="4 10" id="KW-0808">Transferase</keyword>
<dbReference type="InterPro" id="IPR004358">
    <property type="entry name" value="Sig_transdc_His_kin-like_C"/>
</dbReference>
<dbReference type="Pfam" id="PF02518">
    <property type="entry name" value="HATPase_c"/>
    <property type="match status" value="1"/>
</dbReference>
<reference evidence="10 11" key="1">
    <citation type="submission" date="2019-08" db="EMBL/GenBank/DDBJ databases">
        <title>Deep-cultivation of Planctomycetes and their phenomic and genomic characterization uncovers novel biology.</title>
        <authorList>
            <person name="Wiegand S."/>
            <person name="Jogler M."/>
            <person name="Boedeker C."/>
            <person name="Pinto D."/>
            <person name="Vollmers J."/>
            <person name="Rivas-Marin E."/>
            <person name="Kohn T."/>
            <person name="Peeters S.H."/>
            <person name="Heuer A."/>
            <person name="Rast P."/>
            <person name="Oberbeckmann S."/>
            <person name="Bunk B."/>
            <person name="Jeske O."/>
            <person name="Meyerdierks A."/>
            <person name="Storesund J.E."/>
            <person name="Kallscheuer N."/>
            <person name="Luecker S."/>
            <person name="Lage O.M."/>
            <person name="Pohl T."/>
            <person name="Merkel B.J."/>
            <person name="Hornburger P."/>
            <person name="Mueller R.-W."/>
            <person name="Bruemmer F."/>
            <person name="Labrenz M."/>
            <person name="Spormann A.M."/>
            <person name="Op den Camp H."/>
            <person name="Overmann J."/>
            <person name="Amann R."/>
            <person name="Jetten M.S.M."/>
            <person name="Mascher T."/>
            <person name="Medema M.H."/>
            <person name="Devos D.P."/>
            <person name="Kaster A.-K."/>
            <person name="Ovreas L."/>
            <person name="Rohde M."/>
            <person name="Galperin M.Y."/>
            <person name="Jogler C."/>
        </authorList>
    </citation>
    <scope>NUCLEOTIDE SEQUENCE [LARGE SCALE GENOMIC DNA]</scope>
    <source>
        <strain evidence="10 11">FC18</strain>
    </source>
</reference>
<dbReference type="KEGG" id="mff:MFFC18_13860"/>
<dbReference type="Gene3D" id="1.10.287.130">
    <property type="match status" value="1"/>
</dbReference>
<evidence type="ECO:0000256" key="1">
    <source>
        <dbReference type="ARBA" id="ARBA00000085"/>
    </source>
</evidence>
<evidence type="ECO:0000256" key="8">
    <source>
        <dbReference type="ARBA" id="ARBA00023012"/>
    </source>
</evidence>
<dbReference type="EC" id="2.7.13.3" evidence="2"/>
<name>A0A5B9P9F4_9BACT</name>
<keyword evidence="7" id="KW-0067">ATP-binding</keyword>
<dbReference type="PROSITE" id="PS50109">
    <property type="entry name" value="HIS_KIN"/>
    <property type="match status" value="1"/>
</dbReference>
<dbReference type="SMART" id="SM00388">
    <property type="entry name" value="HisKA"/>
    <property type="match status" value="1"/>
</dbReference>
<evidence type="ECO:0000256" key="4">
    <source>
        <dbReference type="ARBA" id="ARBA00022679"/>
    </source>
</evidence>
<accession>A0A5B9P9F4</accession>
<dbReference type="EMBL" id="CP042912">
    <property type="protein sequence ID" value="QEG21530.1"/>
    <property type="molecule type" value="Genomic_DNA"/>
</dbReference>
<dbReference type="SUPFAM" id="SSF55874">
    <property type="entry name" value="ATPase domain of HSP90 chaperone/DNA topoisomerase II/histidine kinase"/>
    <property type="match status" value="1"/>
</dbReference>
<comment type="catalytic activity">
    <reaction evidence="1">
        <text>ATP + protein L-histidine = ADP + protein N-phospho-L-histidine.</text>
        <dbReference type="EC" id="2.7.13.3"/>
    </reaction>
</comment>
<dbReference type="AlphaFoldDB" id="A0A5B9P9F4"/>
<organism evidence="10 11">
    <name type="scientific">Mariniblastus fucicola</name>
    <dbReference type="NCBI Taxonomy" id="980251"/>
    <lineage>
        <taxon>Bacteria</taxon>
        <taxon>Pseudomonadati</taxon>
        <taxon>Planctomycetota</taxon>
        <taxon>Planctomycetia</taxon>
        <taxon>Pirellulales</taxon>
        <taxon>Pirellulaceae</taxon>
        <taxon>Mariniblastus</taxon>
    </lineage>
</organism>
<dbReference type="SUPFAM" id="SSF47384">
    <property type="entry name" value="Homodimeric domain of signal transducing histidine kinase"/>
    <property type="match status" value="1"/>
</dbReference>
<proteinExistence type="predicted"/>
<dbReference type="Pfam" id="PF00512">
    <property type="entry name" value="HisKA"/>
    <property type="match status" value="1"/>
</dbReference>
<dbReference type="PANTHER" id="PTHR43065">
    <property type="entry name" value="SENSOR HISTIDINE KINASE"/>
    <property type="match status" value="1"/>
</dbReference>
<evidence type="ECO:0000313" key="11">
    <source>
        <dbReference type="Proteomes" id="UP000322214"/>
    </source>
</evidence>
<dbReference type="GO" id="GO:0000155">
    <property type="term" value="F:phosphorelay sensor kinase activity"/>
    <property type="evidence" value="ECO:0007669"/>
    <property type="project" value="InterPro"/>
</dbReference>
<keyword evidence="11" id="KW-1185">Reference proteome</keyword>
<keyword evidence="6 10" id="KW-0418">Kinase</keyword>
<evidence type="ECO:0000256" key="6">
    <source>
        <dbReference type="ARBA" id="ARBA00022777"/>
    </source>
</evidence>
<keyword evidence="8" id="KW-0902">Two-component regulatory system</keyword>
<evidence type="ECO:0000313" key="10">
    <source>
        <dbReference type="EMBL" id="QEG21530.1"/>
    </source>
</evidence>
<dbReference type="InterPro" id="IPR036890">
    <property type="entry name" value="HATPase_C_sf"/>
</dbReference>
<dbReference type="InterPro" id="IPR005467">
    <property type="entry name" value="His_kinase_dom"/>
</dbReference>
<dbReference type="Gene3D" id="3.30.565.10">
    <property type="entry name" value="Histidine kinase-like ATPase, C-terminal domain"/>
    <property type="match status" value="1"/>
</dbReference>
<evidence type="ECO:0000256" key="3">
    <source>
        <dbReference type="ARBA" id="ARBA00022553"/>
    </source>
</evidence>
<evidence type="ECO:0000256" key="5">
    <source>
        <dbReference type="ARBA" id="ARBA00022741"/>
    </source>
</evidence>